<feature type="domain" description="Lipoyl-binding" evidence="7">
    <location>
        <begin position="584"/>
        <end position="660"/>
    </location>
</feature>
<name>A0A2T4ZEQ0_9HYPH</name>
<dbReference type="GO" id="GO:0016874">
    <property type="term" value="F:ligase activity"/>
    <property type="evidence" value="ECO:0007669"/>
    <property type="project" value="UniProtKB-KW"/>
</dbReference>
<dbReference type="EMBL" id="PZZL01000003">
    <property type="protein sequence ID" value="PTM60364.1"/>
    <property type="molecule type" value="Genomic_DNA"/>
</dbReference>
<dbReference type="PANTHER" id="PTHR18866:SF33">
    <property type="entry name" value="METHYLCROTONOYL-COA CARBOXYLASE SUBUNIT ALPHA, MITOCHONDRIAL-RELATED"/>
    <property type="match status" value="1"/>
</dbReference>
<keyword evidence="3 6" id="KW-0547">Nucleotide-binding</keyword>
<keyword evidence="5" id="KW-0092">Biotin</keyword>
<dbReference type="GO" id="GO:0005524">
    <property type="term" value="F:ATP binding"/>
    <property type="evidence" value="ECO:0007669"/>
    <property type="project" value="UniProtKB-UniRule"/>
</dbReference>
<evidence type="ECO:0000256" key="3">
    <source>
        <dbReference type="ARBA" id="ARBA00022741"/>
    </source>
</evidence>
<evidence type="ECO:0000259" key="7">
    <source>
        <dbReference type="PROSITE" id="PS50968"/>
    </source>
</evidence>
<dbReference type="SMART" id="SM00878">
    <property type="entry name" value="Biotin_carb_C"/>
    <property type="match status" value="1"/>
</dbReference>
<dbReference type="Pfam" id="PF02785">
    <property type="entry name" value="Biotin_carb_C"/>
    <property type="match status" value="1"/>
</dbReference>
<dbReference type="OrthoDB" id="9763189at2"/>
<evidence type="ECO:0000256" key="1">
    <source>
        <dbReference type="ARBA" id="ARBA00001953"/>
    </source>
</evidence>
<dbReference type="InterPro" id="IPR005482">
    <property type="entry name" value="Biotin_COase_C"/>
</dbReference>
<dbReference type="InterPro" id="IPR000089">
    <property type="entry name" value="Biotin_lipoyl"/>
</dbReference>
<dbReference type="InterPro" id="IPR005481">
    <property type="entry name" value="BC-like_N"/>
</dbReference>
<evidence type="ECO:0000256" key="6">
    <source>
        <dbReference type="PROSITE-ProRule" id="PRU00409"/>
    </source>
</evidence>
<evidence type="ECO:0000313" key="10">
    <source>
        <dbReference type="EMBL" id="PTM60364.1"/>
    </source>
</evidence>
<dbReference type="InterPro" id="IPR011764">
    <property type="entry name" value="Biotin_carboxylation_dom"/>
</dbReference>
<dbReference type="InterPro" id="IPR005479">
    <property type="entry name" value="CPAse_ATP-bd"/>
</dbReference>
<dbReference type="PROSITE" id="PS50975">
    <property type="entry name" value="ATP_GRASP"/>
    <property type="match status" value="1"/>
</dbReference>
<dbReference type="InterPro" id="IPR011054">
    <property type="entry name" value="Rudment_hybrid_motif"/>
</dbReference>
<dbReference type="InterPro" id="IPR050856">
    <property type="entry name" value="Biotin_carboxylase_complex"/>
</dbReference>
<dbReference type="AlphaFoldDB" id="A0A2T4ZEQ0"/>
<evidence type="ECO:0000256" key="4">
    <source>
        <dbReference type="ARBA" id="ARBA00022840"/>
    </source>
</evidence>
<keyword evidence="11" id="KW-1185">Reference proteome</keyword>
<dbReference type="InterPro" id="IPR016185">
    <property type="entry name" value="PreATP-grasp_dom_sf"/>
</dbReference>
<comment type="caution">
    <text evidence="10">The sequence shown here is derived from an EMBL/GenBank/DDBJ whole genome shotgun (WGS) entry which is preliminary data.</text>
</comment>
<dbReference type="FunFam" id="3.30.470.20:FF:000028">
    <property type="entry name" value="Methylcrotonoyl-CoA carboxylase subunit alpha, mitochondrial"/>
    <property type="match status" value="1"/>
</dbReference>
<dbReference type="Pfam" id="PF02786">
    <property type="entry name" value="CPSase_L_D2"/>
    <property type="match status" value="1"/>
</dbReference>
<keyword evidence="2" id="KW-0436">Ligase</keyword>
<dbReference type="SUPFAM" id="SSF52440">
    <property type="entry name" value="PreATP-grasp domain"/>
    <property type="match status" value="1"/>
</dbReference>
<dbReference type="PROSITE" id="PS00867">
    <property type="entry name" value="CPSASE_2"/>
    <property type="match status" value="1"/>
</dbReference>
<feature type="domain" description="ATP-grasp" evidence="8">
    <location>
        <begin position="120"/>
        <end position="318"/>
    </location>
</feature>
<dbReference type="SUPFAM" id="SSF51246">
    <property type="entry name" value="Rudiment single hybrid motif"/>
    <property type="match status" value="1"/>
</dbReference>
<gene>
    <name evidence="10" type="ORF">C8P69_103294</name>
</gene>
<sequence length="665" mass="69636">MFESLLIANRGEIARRIIRTARRMGLRTIAVYSDADAGAPHVSEADEALRIGPAAARDSYLRIDAILDAARQTGASAIHPGYGFLSERPDFPAACAAAGIAFVGPPAEVVAAMGSKIAAKRLAVAAGVPVVPGFDADTGDDAALVAAAASVGLPLLVKASAGGGGKGMRVVEAAGDMAEAIATARREARAAFGDDRLLLERLVRSARHVEVQVAADHHGAVVHLFERDCSVQRNNQKVFEEAPAPNLADAIRSRLYDDAVRLARSIGYRNLGTMEFLVDAATGEHFFLEMNTRLQVEHPVTEMITGLDLVEWQLRIAAGEPLPLQQEAIRASGHAIEARLLAERPEAGFMPASGRVALWREPAPRQGLRIDSGIATGSEITVHYDSMVAKVIAHGATRDATRQALIRGLSDLTVLGPDTNRAFLVDVAAHGPFAEGQATTAMLRERFPDGWTRPTLPTDRAAGIAAAVIAATTRPASSSPWNALRGFRVLAPAGRPAVQEFTVTLDGARETARILFDGKALALVTAEGPLAIRVEENPSALSFRIAGDSRRGTAVVEGETVAIRLGEAEWRATVQTALDAHQAAGAGGASSDTLLAPMPGIVAEVKVAPGDVVEAGQPLVVIESMKLFQTLAAPRAGTIATVAVTAGETVPAGHRLVALAPDTTS</sequence>
<evidence type="ECO:0000313" key="11">
    <source>
        <dbReference type="Proteomes" id="UP000241808"/>
    </source>
</evidence>
<dbReference type="SUPFAM" id="SSF56059">
    <property type="entry name" value="Glutathione synthetase ATP-binding domain-like"/>
    <property type="match status" value="1"/>
</dbReference>
<dbReference type="GO" id="GO:0046872">
    <property type="term" value="F:metal ion binding"/>
    <property type="evidence" value="ECO:0007669"/>
    <property type="project" value="InterPro"/>
</dbReference>
<proteinExistence type="predicted"/>
<reference evidence="10 11" key="1">
    <citation type="submission" date="2018-04" db="EMBL/GenBank/DDBJ databases">
        <title>Genomic Encyclopedia of Archaeal and Bacterial Type Strains, Phase II (KMG-II): from individual species to whole genera.</title>
        <authorList>
            <person name="Goeker M."/>
        </authorList>
    </citation>
    <scope>NUCLEOTIDE SEQUENCE [LARGE SCALE GENOMIC DNA]</scope>
    <source>
        <strain evidence="10 11">DSM 25521</strain>
    </source>
</reference>
<dbReference type="InterPro" id="IPR011761">
    <property type="entry name" value="ATP-grasp"/>
</dbReference>
<dbReference type="FunFam" id="3.40.50.20:FF:000010">
    <property type="entry name" value="Propionyl-CoA carboxylase subunit alpha"/>
    <property type="match status" value="1"/>
</dbReference>
<dbReference type="Gene3D" id="2.40.50.100">
    <property type="match status" value="1"/>
</dbReference>
<dbReference type="PANTHER" id="PTHR18866">
    <property type="entry name" value="CARBOXYLASE:PYRUVATE/ACETYL-COA/PROPIONYL-COA CARBOXYLASE"/>
    <property type="match status" value="1"/>
</dbReference>
<evidence type="ECO:0000256" key="2">
    <source>
        <dbReference type="ARBA" id="ARBA00022598"/>
    </source>
</evidence>
<dbReference type="PROSITE" id="PS50979">
    <property type="entry name" value="BC"/>
    <property type="match status" value="1"/>
</dbReference>
<dbReference type="SUPFAM" id="SSF51230">
    <property type="entry name" value="Single hybrid motif"/>
    <property type="match status" value="1"/>
</dbReference>
<evidence type="ECO:0000259" key="8">
    <source>
        <dbReference type="PROSITE" id="PS50975"/>
    </source>
</evidence>
<organism evidence="10 11">
    <name type="scientific">Phreatobacter oligotrophus</name>
    <dbReference type="NCBI Taxonomy" id="1122261"/>
    <lineage>
        <taxon>Bacteria</taxon>
        <taxon>Pseudomonadati</taxon>
        <taxon>Pseudomonadota</taxon>
        <taxon>Alphaproteobacteria</taxon>
        <taxon>Hyphomicrobiales</taxon>
        <taxon>Phreatobacteraceae</taxon>
        <taxon>Phreatobacter</taxon>
    </lineage>
</organism>
<dbReference type="Pfam" id="PF00289">
    <property type="entry name" value="Biotin_carb_N"/>
    <property type="match status" value="1"/>
</dbReference>
<dbReference type="RefSeq" id="WP_108176104.1">
    <property type="nucleotide sequence ID" value="NZ_PZZL01000003.1"/>
</dbReference>
<dbReference type="InterPro" id="IPR011053">
    <property type="entry name" value="Single_hybrid_motif"/>
</dbReference>
<protein>
    <submittedName>
        <fullName evidence="10">3-methylcrotonyl-CoA carboxylase alpha subunit/geranyl-CoA carboxylase alpha subunit</fullName>
    </submittedName>
</protein>
<evidence type="ECO:0000259" key="9">
    <source>
        <dbReference type="PROSITE" id="PS50979"/>
    </source>
</evidence>
<dbReference type="PROSITE" id="PS50968">
    <property type="entry name" value="BIOTINYL_LIPOYL"/>
    <property type="match status" value="1"/>
</dbReference>
<keyword evidence="4 6" id="KW-0067">ATP-binding</keyword>
<dbReference type="CDD" id="cd06850">
    <property type="entry name" value="biotinyl_domain"/>
    <property type="match status" value="1"/>
</dbReference>
<dbReference type="FunFam" id="3.30.1490.20:FF:000003">
    <property type="entry name" value="acetyl-CoA carboxylase isoform X1"/>
    <property type="match status" value="1"/>
</dbReference>
<comment type="cofactor">
    <cofactor evidence="1">
        <name>biotin</name>
        <dbReference type="ChEBI" id="CHEBI:57586"/>
    </cofactor>
</comment>
<dbReference type="Gene3D" id="3.30.470.20">
    <property type="entry name" value="ATP-grasp fold, B domain"/>
    <property type="match status" value="1"/>
</dbReference>
<feature type="domain" description="Biotin carboxylation" evidence="9">
    <location>
        <begin position="1"/>
        <end position="448"/>
    </location>
</feature>
<dbReference type="Proteomes" id="UP000241808">
    <property type="component" value="Unassembled WGS sequence"/>
</dbReference>
<accession>A0A2T4ZEQ0</accession>
<evidence type="ECO:0000256" key="5">
    <source>
        <dbReference type="ARBA" id="ARBA00023267"/>
    </source>
</evidence>
<dbReference type="Pfam" id="PF00364">
    <property type="entry name" value="Biotin_lipoyl"/>
    <property type="match status" value="1"/>
</dbReference>